<dbReference type="EMBL" id="MHUI01000003">
    <property type="protein sequence ID" value="OHA75879.1"/>
    <property type="molecule type" value="Genomic_DNA"/>
</dbReference>
<comment type="caution">
    <text evidence="1">The sequence shown here is derived from an EMBL/GenBank/DDBJ whole genome shotgun (WGS) entry which is preliminary data.</text>
</comment>
<sequence length="138" mass="14808">MQTSAFKFLPFVLAVLVVVGAVAFASQKFVSKKKIETVFTKLPEPTPFITVAPFRGESANTVPTPTPTVTPLPVITEEKIVRLQGQALQVCTPIYGMANSCAEHAVVDTGLETGAFYNLAVLSYFGGLAAFVKAKRWA</sequence>
<accession>A0A1G2RU13</accession>
<protein>
    <submittedName>
        <fullName evidence="1">Uncharacterized protein</fullName>
    </submittedName>
</protein>
<organism evidence="1 2">
    <name type="scientific">Candidatus Wildermuthbacteria bacterium RIFCSPLOWO2_01_FULL_48_35</name>
    <dbReference type="NCBI Taxonomy" id="1802463"/>
    <lineage>
        <taxon>Bacteria</taxon>
        <taxon>Candidatus Wildermuthiibacteriota</taxon>
    </lineage>
</organism>
<reference evidence="1 2" key="1">
    <citation type="journal article" date="2016" name="Nat. Commun.">
        <title>Thousands of microbial genomes shed light on interconnected biogeochemical processes in an aquifer system.</title>
        <authorList>
            <person name="Anantharaman K."/>
            <person name="Brown C.T."/>
            <person name="Hug L.A."/>
            <person name="Sharon I."/>
            <person name="Castelle C.J."/>
            <person name="Probst A.J."/>
            <person name="Thomas B.C."/>
            <person name="Singh A."/>
            <person name="Wilkins M.J."/>
            <person name="Karaoz U."/>
            <person name="Brodie E.L."/>
            <person name="Williams K.H."/>
            <person name="Hubbard S.S."/>
            <person name="Banfield J.F."/>
        </authorList>
    </citation>
    <scope>NUCLEOTIDE SEQUENCE [LARGE SCALE GENOMIC DNA]</scope>
</reference>
<evidence type="ECO:0000313" key="2">
    <source>
        <dbReference type="Proteomes" id="UP000177081"/>
    </source>
</evidence>
<evidence type="ECO:0000313" key="1">
    <source>
        <dbReference type="EMBL" id="OHA75879.1"/>
    </source>
</evidence>
<name>A0A1G2RU13_9BACT</name>
<gene>
    <name evidence="1" type="ORF">A3A32_02595</name>
</gene>
<dbReference type="AlphaFoldDB" id="A0A1G2RU13"/>
<proteinExistence type="predicted"/>
<dbReference type="Proteomes" id="UP000177081">
    <property type="component" value="Unassembled WGS sequence"/>
</dbReference>